<accession>A0ABS6RXV0</accession>
<gene>
    <name evidence="2" type="ORF">HWQ67_07685</name>
</gene>
<feature type="compositionally biased region" description="Basic and acidic residues" evidence="1">
    <location>
        <begin position="43"/>
        <end position="52"/>
    </location>
</feature>
<organism evidence="2 3">
    <name type="scientific">Candidatus Magnetobacterium casense</name>
    <dbReference type="NCBI Taxonomy" id="1455061"/>
    <lineage>
        <taxon>Bacteria</taxon>
        <taxon>Pseudomonadati</taxon>
        <taxon>Nitrospirota</taxon>
        <taxon>Thermodesulfovibrionia</taxon>
        <taxon>Thermodesulfovibrionales</taxon>
        <taxon>Candidatus Magnetobacteriaceae</taxon>
        <taxon>Candidatus Magnetobacterium</taxon>
    </lineage>
</organism>
<feature type="region of interest" description="Disordered" evidence="1">
    <location>
        <begin position="43"/>
        <end position="63"/>
    </location>
</feature>
<evidence type="ECO:0000313" key="2">
    <source>
        <dbReference type="EMBL" id="MBV6341464.1"/>
    </source>
</evidence>
<keyword evidence="3" id="KW-1185">Reference proteome</keyword>
<sequence length="63" mass="6825">MSALHVIAGARGGQATLQRYGLSHFSDIGKLGGRPTWMETLEKDQLARDKANKRSRSRNNGGG</sequence>
<dbReference type="Proteomes" id="UP001196980">
    <property type="component" value="Unassembled WGS sequence"/>
</dbReference>
<evidence type="ECO:0000313" key="3">
    <source>
        <dbReference type="Proteomes" id="UP001196980"/>
    </source>
</evidence>
<comment type="caution">
    <text evidence="2">The sequence shown here is derived from an EMBL/GenBank/DDBJ whole genome shotgun (WGS) entry which is preliminary data.</text>
</comment>
<protein>
    <submittedName>
        <fullName evidence="2">Uncharacterized protein</fullName>
    </submittedName>
</protein>
<reference evidence="2 3" key="1">
    <citation type="journal article" date="2020" name="J Geophys Res Biogeosci">
        <title>Magnetotaxis as an Adaptation to Enable Bacterial Shuttling of Microbial Sulfur and Sulfur Cycling Across Aquatic Oxic#Anoxic Interfaces.</title>
        <authorList>
            <person name="Li J."/>
            <person name="Liu P."/>
            <person name="Wang J."/>
            <person name="Roberts A.P."/>
            <person name="Pan Y."/>
        </authorList>
    </citation>
    <scope>NUCLEOTIDE SEQUENCE [LARGE SCALE GENOMIC DNA]</scope>
    <source>
        <strain evidence="2 3">MYR-1_YQ</strain>
    </source>
</reference>
<dbReference type="RefSeq" id="WP_218252099.1">
    <property type="nucleotide sequence ID" value="NZ_JABXWD010000111.1"/>
</dbReference>
<dbReference type="EMBL" id="JABXWD010000111">
    <property type="protein sequence ID" value="MBV6341464.1"/>
    <property type="molecule type" value="Genomic_DNA"/>
</dbReference>
<name>A0ABS6RXV0_9BACT</name>
<evidence type="ECO:0000256" key="1">
    <source>
        <dbReference type="SAM" id="MobiDB-lite"/>
    </source>
</evidence>
<proteinExistence type="predicted"/>